<dbReference type="InterPro" id="IPR050611">
    <property type="entry name" value="ABCF"/>
</dbReference>
<dbReference type="GO" id="GO:0005524">
    <property type="term" value="F:ATP binding"/>
    <property type="evidence" value="ECO:0007669"/>
    <property type="project" value="InterPro"/>
</dbReference>
<dbReference type="Gene3D" id="3.40.50.300">
    <property type="entry name" value="P-loop containing nucleotide triphosphate hydrolases"/>
    <property type="match status" value="1"/>
</dbReference>
<dbReference type="SUPFAM" id="SSF52540">
    <property type="entry name" value="P-loop containing nucleoside triphosphate hydrolases"/>
    <property type="match status" value="1"/>
</dbReference>
<dbReference type="InterPro" id="IPR003439">
    <property type="entry name" value="ABC_transporter-like_ATP-bd"/>
</dbReference>
<evidence type="ECO:0000313" key="3">
    <source>
        <dbReference type="EMBL" id="VEL21688.1"/>
    </source>
</evidence>
<dbReference type="InterPro" id="IPR027417">
    <property type="entry name" value="P-loop_NTPase"/>
</dbReference>
<dbReference type="Proteomes" id="UP000784294">
    <property type="component" value="Unassembled WGS sequence"/>
</dbReference>
<sequence>MVGENGAGKTTLLKLLLSDLIPTKGLRHVHRALSIGYFSQHHVESLELGLTSLEFLVKKFPGILSLTCYS</sequence>
<dbReference type="Pfam" id="PF00005">
    <property type="entry name" value="ABC_tran"/>
    <property type="match status" value="1"/>
</dbReference>
<reference evidence="3" key="1">
    <citation type="submission" date="2018-11" db="EMBL/GenBank/DDBJ databases">
        <authorList>
            <consortium name="Pathogen Informatics"/>
        </authorList>
    </citation>
    <scope>NUCLEOTIDE SEQUENCE</scope>
</reference>
<evidence type="ECO:0000259" key="2">
    <source>
        <dbReference type="Pfam" id="PF00005"/>
    </source>
</evidence>
<evidence type="ECO:0000313" key="4">
    <source>
        <dbReference type="Proteomes" id="UP000784294"/>
    </source>
</evidence>
<accession>A0A3S5AJF7</accession>
<feature type="domain" description="ABC transporter" evidence="2">
    <location>
        <begin position="1"/>
        <end position="27"/>
    </location>
</feature>
<evidence type="ECO:0000256" key="1">
    <source>
        <dbReference type="ARBA" id="ARBA00022737"/>
    </source>
</evidence>
<dbReference type="EMBL" id="CAAALY010052575">
    <property type="protein sequence ID" value="VEL21688.1"/>
    <property type="molecule type" value="Genomic_DNA"/>
</dbReference>
<keyword evidence="4" id="KW-1185">Reference proteome</keyword>
<dbReference type="OrthoDB" id="2110130at2759"/>
<organism evidence="3 4">
    <name type="scientific">Protopolystoma xenopodis</name>
    <dbReference type="NCBI Taxonomy" id="117903"/>
    <lineage>
        <taxon>Eukaryota</taxon>
        <taxon>Metazoa</taxon>
        <taxon>Spiralia</taxon>
        <taxon>Lophotrochozoa</taxon>
        <taxon>Platyhelminthes</taxon>
        <taxon>Monogenea</taxon>
        <taxon>Polyopisthocotylea</taxon>
        <taxon>Polystomatidea</taxon>
        <taxon>Polystomatidae</taxon>
        <taxon>Protopolystoma</taxon>
    </lineage>
</organism>
<dbReference type="AlphaFoldDB" id="A0A3S5AJF7"/>
<keyword evidence="1" id="KW-0677">Repeat</keyword>
<dbReference type="PANTHER" id="PTHR19211:SF117">
    <property type="entry name" value="ATP-BINDING CASSETTE SUB-FAMILY F MEMBER 3"/>
    <property type="match status" value="1"/>
</dbReference>
<comment type="caution">
    <text evidence="3">The sequence shown here is derived from an EMBL/GenBank/DDBJ whole genome shotgun (WGS) entry which is preliminary data.</text>
</comment>
<protein>
    <recommendedName>
        <fullName evidence="2">ABC transporter domain-containing protein</fullName>
    </recommendedName>
</protein>
<dbReference type="GO" id="GO:0016887">
    <property type="term" value="F:ATP hydrolysis activity"/>
    <property type="evidence" value="ECO:0007669"/>
    <property type="project" value="InterPro"/>
</dbReference>
<proteinExistence type="predicted"/>
<gene>
    <name evidence="3" type="ORF">PXEA_LOCUS15128</name>
</gene>
<name>A0A3S5AJF7_9PLAT</name>
<dbReference type="PANTHER" id="PTHR19211">
    <property type="entry name" value="ATP-BINDING TRANSPORT PROTEIN-RELATED"/>
    <property type="match status" value="1"/>
</dbReference>